<dbReference type="AlphaFoldDB" id="A0A8R1DWF8"/>
<feature type="signal peptide" evidence="2">
    <location>
        <begin position="1"/>
        <end position="22"/>
    </location>
</feature>
<proteinExistence type="predicted"/>
<evidence type="ECO:0008006" key="5">
    <source>
        <dbReference type="Google" id="ProtNLM"/>
    </source>
</evidence>
<evidence type="ECO:0000256" key="1">
    <source>
        <dbReference type="SAM" id="MobiDB-lite"/>
    </source>
</evidence>
<reference evidence="3" key="2">
    <citation type="submission" date="2022-06" db="UniProtKB">
        <authorList>
            <consortium name="EnsemblMetazoa"/>
        </authorList>
    </citation>
    <scope>IDENTIFICATION</scope>
    <source>
        <strain evidence="3">DF5081</strain>
    </source>
</reference>
<protein>
    <recommendedName>
        <fullName evidence="5">Chondroitin proteoglycan 3</fullName>
    </recommendedName>
</protein>
<feature type="region of interest" description="Disordered" evidence="1">
    <location>
        <begin position="28"/>
        <end position="62"/>
    </location>
</feature>
<evidence type="ECO:0000313" key="3">
    <source>
        <dbReference type="EnsemblMetazoa" id="CJA13131.1"/>
    </source>
</evidence>
<sequence length="251" mass="26247">MHPSSLIALLLIGAAFTHPADSIIRSKRDVTDSSEDFLDETSGLASGSEASGDGSGEGSGELVPVDQLTLQQLETLNTYAQQVQAESQKLIHQANFVITEMTALSSNAQNLGILSNVVLANSQIVLDNARQSLNTTEPTTPEPSTCIASAVCYNDSGCGNNGKCVGALAGTCNCNSCVYGWPCQEDSACGGFVGACNSLTATCDCFTAYTKHNFTLTEALTSFCNVAKCNGAEDNIEKCFGLPCNYGFCVC</sequence>
<dbReference type="Proteomes" id="UP000005237">
    <property type="component" value="Unassembled WGS sequence"/>
</dbReference>
<dbReference type="InterPro" id="IPR039260">
    <property type="entry name" value="Cpg-3"/>
</dbReference>
<organism evidence="3 4">
    <name type="scientific">Caenorhabditis japonica</name>
    <dbReference type="NCBI Taxonomy" id="281687"/>
    <lineage>
        <taxon>Eukaryota</taxon>
        <taxon>Metazoa</taxon>
        <taxon>Ecdysozoa</taxon>
        <taxon>Nematoda</taxon>
        <taxon>Chromadorea</taxon>
        <taxon>Rhabditida</taxon>
        <taxon>Rhabditina</taxon>
        <taxon>Rhabditomorpha</taxon>
        <taxon>Rhabditoidea</taxon>
        <taxon>Rhabditidae</taxon>
        <taxon>Peloderinae</taxon>
        <taxon>Caenorhabditis</taxon>
    </lineage>
</organism>
<dbReference type="EnsemblMetazoa" id="CJA13131.1">
    <property type="protein sequence ID" value="CJA13131.1"/>
    <property type="gene ID" value="WBGene00132335"/>
</dbReference>
<feature type="compositionally biased region" description="Low complexity" evidence="1">
    <location>
        <begin position="42"/>
        <end position="52"/>
    </location>
</feature>
<dbReference type="PANTHER" id="PTHR37973:SF3">
    <property type="entry name" value="CHONDROITIN PROTEOGLYCAN 3-RELATED"/>
    <property type="match status" value="1"/>
</dbReference>
<accession>A0A8R1DWF8</accession>
<feature type="chain" id="PRO_5035777186" description="Chondroitin proteoglycan 3" evidence="2">
    <location>
        <begin position="23"/>
        <end position="251"/>
    </location>
</feature>
<evidence type="ECO:0000256" key="2">
    <source>
        <dbReference type="SAM" id="SignalP"/>
    </source>
</evidence>
<dbReference type="PANTHER" id="PTHR37973">
    <property type="entry name" value="CHONDROITIN PROTEOGLYCAN 3"/>
    <property type="match status" value="1"/>
</dbReference>
<name>A0A8R1DWF8_CAEJA</name>
<evidence type="ECO:0000313" key="4">
    <source>
        <dbReference type="Proteomes" id="UP000005237"/>
    </source>
</evidence>
<reference evidence="4" key="1">
    <citation type="submission" date="2010-08" db="EMBL/GenBank/DDBJ databases">
        <authorList>
            <consortium name="Caenorhabditis japonica Sequencing Consortium"/>
            <person name="Wilson R.K."/>
        </authorList>
    </citation>
    <scope>NUCLEOTIDE SEQUENCE [LARGE SCALE GENOMIC DNA]</scope>
    <source>
        <strain evidence="4">DF5081</strain>
    </source>
</reference>
<dbReference type="OMA" id="FVITEMT"/>
<keyword evidence="2" id="KW-0732">Signal</keyword>
<keyword evidence="4" id="KW-1185">Reference proteome</keyword>